<feature type="transmembrane region" description="Helical" evidence="1">
    <location>
        <begin position="226"/>
        <end position="247"/>
    </location>
</feature>
<evidence type="ECO:0000313" key="3">
    <source>
        <dbReference type="EMBL" id="MDG2991680.1"/>
    </source>
</evidence>
<reference evidence="3" key="1">
    <citation type="journal article" date="2022" name="Genome Biol. Evol.">
        <title>A New Gene Family Diagnostic for Intracellular Biomineralization of Amorphous Ca Carbonates by Cyanobacteria.</title>
        <authorList>
            <person name="Benzerara K."/>
            <person name="Duprat E."/>
            <person name="Bitard-Feildel T."/>
            <person name="Caumes G."/>
            <person name="Cassier-Chauvat C."/>
            <person name="Chauvat F."/>
            <person name="Dezi M."/>
            <person name="Diop S.I."/>
            <person name="Gaschignard G."/>
            <person name="Gorgen S."/>
            <person name="Gugger M."/>
            <person name="Lopez-Garcia P."/>
            <person name="Millet M."/>
            <person name="Skouri-Panet F."/>
            <person name="Moreira D."/>
            <person name="Callebaut I."/>
        </authorList>
    </citation>
    <scope>NUCLEOTIDE SEQUENCE</scope>
    <source>
        <strain evidence="3">G9</strain>
    </source>
</reference>
<feature type="transmembrane region" description="Helical" evidence="1">
    <location>
        <begin position="12"/>
        <end position="36"/>
    </location>
</feature>
<dbReference type="Pfam" id="PF08487">
    <property type="entry name" value="VIT"/>
    <property type="match status" value="1"/>
</dbReference>
<keyword evidence="4" id="KW-1185">Reference proteome</keyword>
<evidence type="ECO:0000259" key="2">
    <source>
        <dbReference type="PROSITE" id="PS51468"/>
    </source>
</evidence>
<keyword evidence="1" id="KW-1133">Transmembrane helix</keyword>
<feature type="transmembrane region" description="Helical" evidence="1">
    <location>
        <begin position="82"/>
        <end position="102"/>
    </location>
</feature>
<gene>
    <name evidence="3" type="ORF">L3556_12155</name>
</gene>
<proteinExistence type="predicted"/>
<dbReference type="Proteomes" id="UP001154265">
    <property type="component" value="Unassembled WGS sequence"/>
</dbReference>
<dbReference type="InterPro" id="IPR014270">
    <property type="entry name" value="PEP-CTERM_IMP"/>
</dbReference>
<dbReference type="PROSITE" id="PS51468">
    <property type="entry name" value="VIT"/>
    <property type="match status" value="1"/>
</dbReference>
<feature type="transmembrane region" description="Helical" evidence="1">
    <location>
        <begin position="149"/>
        <end position="173"/>
    </location>
</feature>
<feature type="transmembrane region" description="Helical" evidence="1">
    <location>
        <begin position="48"/>
        <end position="70"/>
    </location>
</feature>
<feature type="transmembrane region" description="Helical" evidence="1">
    <location>
        <begin position="108"/>
        <end position="128"/>
    </location>
</feature>
<organism evidence="3 4">
    <name type="scientific">Candidatus Synechococcus calcipolaris G9</name>
    <dbReference type="NCBI Taxonomy" id="1497997"/>
    <lineage>
        <taxon>Bacteria</taxon>
        <taxon>Bacillati</taxon>
        <taxon>Cyanobacteriota</taxon>
        <taxon>Cyanophyceae</taxon>
        <taxon>Synechococcales</taxon>
        <taxon>Synechococcaceae</taxon>
        <taxon>Synechococcus</taxon>
    </lineage>
</organism>
<protein>
    <submittedName>
        <fullName evidence="3">TIGR02921 family PEP-CTERM protein</fullName>
    </submittedName>
</protein>
<evidence type="ECO:0000256" key="1">
    <source>
        <dbReference type="SAM" id="Phobius"/>
    </source>
</evidence>
<name>A0ABT6F1E3_9SYNE</name>
<dbReference type="InterPro" id="IPR013694">
    <property type="entry name" value="VIT"/>
</dbReference>
<keyword evidence="1" id="KW-0472">Membrane</keyword>
<dbReference type="RefSeq" id="WP_277867542.1">
    <property type="nucleotide sequence ID" value="NZ_JAKKUT010000002.1"/>
</dbReference>
<comment type="caution">
    <text evidence="3">The sequence shown here is derived from an EMBL/GenBank/DDBJ whole genome shotgun (WGS) entry which is preliminary data.</text>
</comment>
<evidence type="ECO:0000313" key="4">
    <source>
        <dbReference type="Proteomes" id="UP001154265"/>
    </source>
</evidence>
<feature type="transmembrane region" description="Helical" evidence="1">
    <location>
        <begin position="193"/>
        <end position="214"/>
    </location>
</feature>
<dbReference type="NCBIfam" id="TIGR02921">
    <property type="entry name" value="PEP_integral"/>
    <property type="match status" value="1"/>
</dbReference>
<feature type="domain" description="VIT" evidence="2">
    <location>
        <begin position="385"/>
        <end position="516"/>
    </location>
</feature>
<reference evidence="3" key="2">
    <citation type="submission" date="2022-01" db="EMBL/GenBank/DDBJ databases">
        <authorList>
            <person name="Zivanovic Y."/>
            <person name="Moreira D."/>
            <person name="Lopez-Garcia P."/>
        </authorList>
    </citation>
    <scope>NUCLEOTIDE SEQUENCE</scope>
    <source>
        <strain evidence="3">G9</strain>
    </source>
</reference>
<accession>A0ABT6F1E3</accession>
<sequence>MGRWFWQRLLATAFSVFFWIFNATLLLVALICWVLLGPELVVDFARGQLPWDFMVPFVGFVGAPAIATVVRFRQRQKTSLRLFHLFYGIELPLIILGLVRFLMLRQLVPATGFMLVSLLLGISAYGYLCWLEDRAPSPWQRRFQKISQAFLVIPGVYLLALASFYMLPILGAIALHFQEIVITLPFLLPVSPFILLVLGLLSMPVGTGGLYLYHWSQGWRSQAQPWYRYLGGTAILVAVWLSLFWGLQQQPQVQAFQLLEQPPQTQEEQVALLDQSNLIRRGLLNAYLMPYRYLGVAQSNGTIYYIYRDNLNFSEEDSLTLQKLHNQLLSPFFAQGPPFGSGDRTGLSSYTQEAAALYASFFDHPILRAEEQAITAALESTFERRSAKASLADINQEKVLLANQDVTLNPQGDWAEITIHEVYQNQTAEPLEILYYFTLPESAVITGLWLGDTPNLSDRYVYQISPRGAAQRVYANQVVRQVDPALLEQVGPGNYRLRAFPIPPRELTPSLGRTEVNTGDRPREMHLWLTYRTLGTAAGWPLPQLKERRNIYWNRQTQRNLNTPKDQWFAKTIPNALPSSAPNSAHPQTHQIQLTDTVAIAATPLPDGPPTLPENKTFALILDTSRSMQEQQSALRQEWQWLAEHLGPSNRFDLYLARASALEPVRQDDISLADPPDLLFYGSLQPMEMIQQFVELHQNQAYDAIFLVSDGTTYELSQNLEPDLTVEAPLWFVSLGGLPIAFDDPSQEMLQNSGGGATTTLGEAVQRWQVQATPSTTNAVNINWVDGYLWQRINLNGAVLSPSPQGELSKGFMPLAARQWVQYLGQHQQAQTQEQLDAIHELAQTYSMVTPYSSMIVLVNDQQRQELAAAEQQGDRFDRAIEDQQPLQSPNLESSTSELAPDSIISGVPEPPLVILVGAAICLGIGGIVNRRSS</sequence>
<keyword evidence="1" id="KW-0812">Transmembrane</keyword>
<dbReference type="EMBL" id="JAKKUT010000002">
    <property type="protein sequence ID" value="MDG2991680.1"/>
    <property type="molecule type" value="Genomic_DNA"/>
</dbReference>